<dbReference type="PANTHER" id="PTHR43547">
    <property type="entry name" value="TWO-COMPONENT HISTIDINE KINASE"/>
    <property type="match status" value="1"/>
</dbReference>
<dbReference type="InterPro" id="IPR004358">
    <property type="entry name" value="Sig_transdc_His_kin-like_C"/>
</dbReference>
<dbReference type="SUPFAM" id="SSF55781">
    <property type="entry name" value="GAF domain-like"/>
    <property type="match status" value="1"/>
</dbReference>
<sequence length="419" mass="46092">MTQESLLNNPGLDQVSPLPQNEMERIMALSELDLDYLDLEKSFSDLTKLAAKVAGTPISLINLIDSFTQWSVSAYGIEIKQMPREESVCQYTLLEENAEGFEVKDLSQDERFKDKFYVAGEPNLKYYYGIPLLLDGNRALGALCVLSDDYKNLSAEKKEMLEIIAGEVVNRIKINYAVAGLKKKVQETTAVKNRVAHDIRGPIGGIIGLAEIIQMQGNQNKLEEVLDFIALIRKSGKSVLELADEILTHSIAEKDLVKRGPMNHEFTLLTLQSKLEDMFTPQAVTKNVSFEVKANPPQQGIPFPKNKILQILGNLISNSIKFTPAGGEVLVDLDMEITDQSNHLRFLVKDSGVGIAPEKILEIMEGGTASSQGTSGEKGFGFGLNLVHHLIKSLNGTMSVSSAQGQGVQFELIIPLDNS</sequence>
<dbReference type="SMART" id="SM00387">
    <property type="entry name" value="HATPase_c"/>
    <property type="match status" value="1"/>
</dbReference>
<evidence type="ECO:0000256" key="2">
    <source>
        <dbReference type="ARBA" id="ARBA00012438"/>
    </source>
</evidence>
<dbReference type="InterPro" id="IPR036097">
    <property type="entry name" value="HisK_dim/P_sf"/>
</dbReference>
<dbReference type="InterPro" id="IPR003661">
    <property type="entry name" value="HisK_dim/P_dom"/>
</dbReference>
<dbReference type="InterPro" id="IPR036890">
    <property type="entry name" value="HATPase_C_sf"/>
</dbReference>
<dbReference type="EC" id="2.7.13.3" evidence="2"/>
<dbReference type="RefSeq" id="WP_111391141.1">
    <property type="nucleotide sequence ID" value="NZ_QKTX01000001.1"/>
</dbReference>
<dbReference type="SMART" id="SM00388">
    <property type="entry name" value="HisKA"/>
    <property type="match status" value="1"/>
</dbReference>
<name>A0A326RZN4_9BACT</name>
<dbReference type="Gene3D" id="3.30.450.40">
    <property type="match status" value="1"/>
</dbReference>
<organism evidence="5 6">
    <name type="scientific">Algoriphagus aquaeductus</name>
    <dbReference type="NCBI Taxonomy" id="475299"/>
    <lineage>
        <taxon>Bacteria</taxon>
        <taxon>Pseudomonadati</taxon>
        <taxon>Bacteroidota</taxon>
        <taxon>Cytophagia</taxon>
        <taxon>Cytophagales</taxon>
        <taxon>Cyclobacteriaceae</taxon>
        <taxon>Algoriphagus</taxon>
    </lineage>
</organism>
<dbReference type="PROSITE" id="PS50109">
    <property type="entry name" value="HIS_KIN"/>
    <property type="match status" value="1"/>
</dbReference>
<dbReference type="PRINTS" id="PR00344">
    <property type="entry name" value="BCTRLSENSOR"/>
</dbReference>
<dbReference type="OrthoDB" id="9811889at2"/>
<dbReference type="Gene3D" id="3.30.565.10">
    <property type="entry name" value="Histidine kinase-like ATPase, C-terminal domain"/>
    <property type="match status" value="1"/>
</dbReference>
<dbReference type="PANTHER" id="PTHR43547:SF2">
    <property type="entry name" value="HYBRID SIGNAL TRANSDUCTION HISTIDINE KINASE C"/>
    <property type="match status" value="1"/>
</dbReference>
<evidence type="ECO:0000259" key="4">
    <source>
        <dbReference type="PROSITE" id="PS50109"/>
    </source>
</evidence>
<proteinExistence type="predicted"/>
<dbReference type="Proteomes" id="UP000248917">
    <property type="component" value="Unassembled WGS sequence"/>
</dbReference>
<keyword evidence="5" id="KW-0418">Kinase</keyword>
<evidence type="ECO:0000313" key="6">
    <source>
        <dbReference type="Proteomes" id="UP000248917"/>
    </source>
</evidence>
<accession>A0A326RZN4</accession>
<keyword evidence="3" id="KW-0597">Phosphoprotein</keyword>
<evidence type="ECO:0000256" key="1">
    <source>
        <dbReference type="ARBA" id="ARBA00000085"/>
    </source>
</evidence>
<protein>
    <recommendedName>
        <fullName evidence="2">histidine kinase</fullName>
        <ecNumber evidence="2">2.7.13.3</ecNumber>
    </recommendedName>
</protein>
<dbReference type="Gene3D" id="1.10.287.130">
    <property type="match status" value="1"/>
</dbReference>
<reference evidence="5 6" key="1">
    <citation type="submission" date="2018-06" db="EMBL/GenBank/DDBJ databases">
        <title>Genomic Encyclopedia of Archaeal and Bacterial Type Strains, Phase II (KMG-II): from individual species to whole genera.</title>
        <authorList>
            <person name="Goeker M."/>
        </authorList>
    </citation>
    <scope>NUCLEOTIDE SEQUENCE [LARGE SCALE GENOMIC DNA]</scope>
    <source>
        <strain evidence="5 6">T4</strain>
    </source>
</reference>
<dbReference type="InterPro" id="IPR003594">
    <property type="entry name" value="HATPase_dom"/>
</dbReference>
<dbReference type="AlphaFoldDB" id="A0A326RZN4"/>
<dbReference type="EMBL" id="QKTX01000001">
    <property type="protein sequence ID" value="PZV87464.1"/>
    <property type="molecule type" value="Genomic_DNA"/>
</dbReference>
<dbReference type="GO" id="GO:0000155">
    <property type="term" value="F:phosphorelay sensor kinase activity"/>
    <property type="evidence" value="ECO:0007669"/>
    <property type="project" value="InterPro"/>
</dbReference>
<dbReference type="SUPFAM" id="SSF55874">
    <property type="entry name" value="ATPase domain of HSP90 chaperone/DNA topoisomerase II/histidine kinase"/>
    <property type="match status" value="1"/>
</dbReference>
<comment type="caution">
    <text evidence="5">The sequence shown here is derived from an EMBL/GenBank/DDBJ whole genome shotgun (WGS) entry which is preliminary data.</text>
</comment>
<dbReference type="SUPFAM" id="SSF47384">
    <property type="entry name" value="Homodimeric domain of signal transducing histidine kinase"/>
    <property type="match status" value="1"/>
</dbReference>
<evidence type="ECO:0000256" key="3">
    <source>
        <dbReference type="ARBA" id="ARBA00022553"/>
    </source>
</evidence>
<evidence type="ECO:0000313" key="5">
    <source>
        <dbReference type="EMBL" id="PZV87464.1"/>
    </source>
</evidence>
<dbReference type="Pfam" id="PF02518">
    <property type="entry name" value="HATPase_c"/>
    <property type="match status" value="1"/>
</dbReference>
<comment type="catalytic activity">
    <reaction evidence="1">
        <text>ATP + protein L-histidine = ADP + protein N-phospho-L-histidine.</text>
        <dbReference type="EC" id="2.7.13.3"/>
    </reaction>
</comment>
<keyword evidence="6" id="KW-1185">Reference proteome</keyword>
<gene>
    <name evidence="5" type="ORF">CLV31_101337</name>
</gene>
<dbReference type="InterPro" id="IPR029016">
    <property type="entry name" value="GAF-like_dom_sf"/>
</dbReference>
<keyword evidence="5" id="KW-0808">Transferase</keyword>
<dbReference type="Pfam" id="PF00512">
    <property type="entry name" value="HisKA"/>
    <property type="match status" value="1"/>
</dbReference>
<dbReference type="InterPro" id="IPR005467">
    <property type="entry name" value="His_kinase_dom"/>
</dbReference>
<feature type="domain" description="Histidine kinase" evidence="4">
    <location>
        <begin position="194"/>
        <end position="418"/>
    </location>
</feature>